<dbReference type="EMBL" id="DTDV01000006">
    <property type="protein sequence ID" value="HGK23096.1"/>
    <property type="molecule type" value="Genomic_DNA"/>
</dbReference>
<evidence type="ECO:0000259" key="17">
    <source>
        <dbReference type="Pfam" id="PF10531"/>
    </source>
</evidence>
<feature type="domain" description="Soluble ligand binding" evidence="17">
    <location>
        <begin position="400"/>
        <end position="446"/>
    </location>
</feature>
<dbReference type="PANTHER" id="PTHR33619:SF3">
    <property type="entry name" value="POLYSACCHARIDE EXPORT PROTEIN GFCE-RELATED"/>
    <property type="match status" value="1"/>
</dbReference>
<evidence type="ECO:0000256" key="4">
    <source>
        <dbReference type="ARBA" id="ARBA00022452"/>
    </source>
</evidence>
<dbReference type="SUPFAM" id="SSF142984">
    <property type="entry name" value="Nqo1 middle domain-like"/>
    <property type="match status" value="2"/>
</dbReference>
<dbReference type="InterPro" id="IPR049712">
    <property type="entry name" value="Poly_export"/>
</dbReference>
<dbReference type="InterPro" id="IPR054765">
    <property type="entry name" value="SLBB_dom"/>
</dbReference>
<sequence>MNKLRIILALVLFLFSCAFAQTTQGQTTGQGQTTVTGEIYFGRIAEPDKYVLGVGDVIRIYLIQQAGEPISFDAVVSPTGAVSLPLVGSLKIAGLTLSEATKEISRRLIRFYPKSTIFIDLVYPRKFKIYVLGEVEKAGTQLISALSTLDDAIKLAGLKPSASLRRIQIKRGNKTIEVDYLKFLKYGDTSQNPYVEEGDIIYVPLMGKSVKVLGEVKDPGIYEIKEGEKLKDVLDMAGGLTEKADLFGSYIERQIDGNKQIISIDLLKLIYQKDDKENLELKDGDSIVIPLKVDKVYVIGYVAKPQVFTIVSGEFKNEVGGQSAIGESEIKEGAKISELISKAGGVLPNGSRRRVQVIRDGQVIKEVDLFKVLVKGDVEEEKVKLVPGDIVYVPLAEKTVKVLGEVKDPGIYEIKPGERIKDVIEMAGGFTVRADLKNITVERYITEKKEVIQLDLTKLYKEGDESVNIILEDGDIINIPIKTE</sequence>
<dbReference type="Gene3D" id="3.10.560.10">
    <property type="entry name" value="Outer membrane lipoprotein wza domain like"/>
    <property type="match status" value="4"/>
</dbReference>
<keyword evidence="5" id="KW-0762">Sugar transport</keyword>
<dbReference type="Pfam" id="PF22461">
    <property type="entry name" value="SLBB_2"/>
    <property type="match status" value="1"/>
</dbReference>
<dbReference type="Pfam" id="PF02563">
    <property type="entry name" value="Poly_export"/>
    <property type="match status" value="1"/>
</dbReference>
<name>A0A7V3ZHH7_DICTH</name>
<feature type="domain" description="Polysaccharide export protein N-terminal" evidence="16">
    <location>
        <begin position="46"/>
        <end position="114"/>
    </location>
</feature>
<feature type="domain" description="Soluble ligand binding" evidence="17">
    <location>
        <begin position="329"/>
        <end position="364"/>
    </location>
</feature>
<evidence type="ECO:0000259" key="18">
    <source>
        <dbReference type="Pfam" id="PF22461"/>
    </source>
</evidence>
<proteinExistence type="inferred from homology"/>
<evidence type="ECO:0000256" key="15">
    <source>
        <dbReference type="SAM" id="SignalP"/>
    </source>
</evidence>
<keyword evidence="10" id="KW-0626">Porin</keyword>
<gene>
    <name evidence="19" type="ORF">ENU78_01380</name>
</gene>
<evidence type="ECO:0000256" key="2">
    <source>
        <dbReference type="ARBA" id="ARBA00009450"/>
    </source>
</evidence>
<keyword evidence="8" id="KW-0625">Polysaccharide transport</keyword>
<keyword evidence="11" id="KW-0472">Membrane</keyword>
<reference evidence="19" key="1">
    <citation type="journal article" date="2020" name="mSystems">
        <title>Genome- and Community-Level Interaction Insights into Carbon Utilization and Element Cycling Functions of Hydrothermarchaeota in Hydrothermal Sediment.</title>
        <authorList>
            <person name="Zhou Z."/>
            <person name="Liu Y."/>
            <person name="Xu W."/>
            <person name="Pan J."/>
            <person name="Luo Z.H."/>
            <person name="Li M."/>
        </authorList>
    </citation>
    <scope>NUCLEOTIDE SEQUENCE [LARGE SCALE GENOMIC DNA]</scope>
    <source>
        <strain evidence="19">SpSt-70</strain>
    </source>
</reference>
<dbReference type="GO" id="GO:0015288">
    <property type="term" value="F:porin activity"/>
    <property type="evidence" value="ECO:0007669"/>
    <property type="project" value="UniProtKB-KW"/>
</dbReference>
<evidence type="ECO:0000256" key="1">
    <source>
        <dbReference type="ARBA" id="ARBA00004571"/>
    </source>
</evidence>
<keyword evidence="9" id="KW-0406">Ion transport</keyword>
<dbReference type="Gene3D" id="3.30.1950.10">
    <property type="entry name" value="wza like domain"/>
    <property type="match status" value="1"/>
</dbReference>
<evidence type="ECO:0000256" key="6">
    <source>
        <dbReference type="ARBA" id="ARBA00022692"/>
    </source>
</evidence>
<feature type="domain" description="Soluble ligand binding" evidence="17">
    <location>
        <begin position="210"/>
        <end position="257"/>
    </location>
</feature>
<evidence type="ECO:0000256" key="7">
    <source>
        <dbReference type="ARBA" id="ARBA00022729"/>
    </source>
</evidence>
<accession>A0A7V3ZHH7</accession>
<keyword evidence="7 15" id="KW-0732">Signal</keyword>
<evidence type="ECO:0000256" key="14">
    <source>
        <dbReference type="ARBA" id="ARBA00023288"/>
    </source>
</evidence>
<comment type="similarity">
    <text evidence="2">Belongs to the BexD/CtrA/VexA family.</text>
</comment>
<dbReference type="GO" id="GO:0046930">
    <property type="term" value="C:pore complex"/>
    <property type="evidence" value="ECO:0007669"/>
    <property type="project" value="UniProtKB-KW"/>
</dbReference>
<dbReference type="RefSeq" id="WP_149122676.1">
    <property type="nucleotide sequence ID" value="NZ_VTFL01000002.1"/>
</dbReference>
<evidence type="ECO:0000256" key="3">
    <source>
        <dbReference type="ARBA" id="ARBA00022448"/>
    </source>
</evidence>
<dbReference type="GO" id="GO:0015159">
    <property type="term" value="F:polysaccharide transmembrane transporter activity"/>
    <property type="evidence" value="ECO:0007669"/>
    <property type="project" value="InterPro"/>
</dbReference>
<keyword evidence="3" id="KW-0813">Transport</keyword>
<keyword evidence="13" id="KW-0998">Cell outer membrane</keyword>
<dbReference type="PROSITE" id="PS51257">
    <property type="entry name" value="PROKAR_LIPOPROTEIN"/>
    <property type="match status" value="1"/>
</dbReference>
<dbReference type="Pfam" id="PF10531">
    <property type="entry name" value="SLBB"/>
    <property type="match status" value="3"/>
</dbReference>
<comment type="caution">
    <text evidence="19">The sequence shown here is derived from an EMBL/GenBank/DDBJ whole genome shotgun (WGS) entry which is preliminary data.</text>
</comment>
<evidence type="ECO:0000259" key="16">
    <source>
        <dbReference type="Pfam" id="PF02563"/>
    </source>
</evidence>
<keyword evidence="12" id="KW-0564">Palmitate</keyword>
<evidence type="ECO:0000256" key="11">
    <source>
        <dbReference type="ARBA" id="ARBA00023136"/>
    </source>
</evidence>
<dbReference type="InterPro" id="IPR003715">
    <property type="entry name" value="Poly_export_N"/>
</dbReference>
<protein>
    <submittedName>
        <fullName evidence="19">Polysaccharide biosynthesis protein</fullName>
    </submittedName>
</protein>
<organism evidence="19">
    <name type="scientific">Dictyoglomus thermophilum</name>
    <dbReference type="NCBI Taxonomy" id="14"/>
    <lineage>
        <taxon>Bacteria</taxon>
        <taxon>Pseudomonadati</taxon>
        <taxon>Dictyoglomota</taxon>
        <taxon>Dictyoglomia</taxon>
        <taxon>Dictyoglomales</taxon>
        <taxon>Dictyoglomaceae</taxon>
        <taxon>Dictyoglomus</taxon>
    </lineage>
</organism>
<evidence type="ECO:0000256" key="8">
    <source>
        <dbReference type="ARBA" id="ARBA00023047"/>
    </source>
</evidence>
<evidence type="ECO:0000256" key="12">
    <source>
        <dbReference type="ARBA" id="ARBA00023139"/>
    </source>
</evidence>
<dbReference type="PANTHER" id="PTHR33619">
    <property type="entry name" value="POLYSACCHARIDE EXPORT PROTEIN GFCE-RELATED"/>
    <property type="match status" value="1"/>
</dbReference>
<feature type="chain" id="PRO_5030976298" evidence="15">
    <location>
        <begin position="21"/>
        <end position="484"/>
    </location>
</feature>
<keyword evidence="14" id="KW-0449">Lipoprotein</keyword>
<evidence type="ECO:0000256" key="9">
    <source>
        <dbReference type="ARBA" id="ARBA00023065"/>
    </source>
</evidence>
<feature type="signal peptide" evidence="15">
    <location>
        <begin position="1"/>
        <end position="20"/>
    </location>
</feature>
<evidence type="ECO:0000256" key="10">
    <source>
        <dbReference type="ARBA" id="ARBA00023114"/>
    </source>
</evidence>
<dbReference type="GO" id="GO:0006811">
    <property type="term" value="P:monoatomic ion transport"/>
    <property type="evidence" value="ECO:0007669"/>
    <property type="project" value="UniProtKB-KW"/>
</dbReference>
<dbReference type="InterPro" id="IPR019554">
    <property type="entry name" value="Soluble_ligand-bd"/>
</dbReference>
<evidence type="ECO:0000313" key="19">
    <source>
        <dbReference type="EMBL" id="HGK23096.1"/>
    </source>
</evidence>
<keyword evidence="4" id="KW-1134">Transmembrane beta strand</keyword>
<keyword evidence="6" id="KW-0812">Transmembrane</keyword>
<evidence type="ECO:0000256" key="13">
    <source>
        <dbReference type="ARBA" id="ARBA00023237"/>
    </source>
</evidence>
<dbReference type="GO" id="GO:0009279">
    <property type="term" value="C:cell outer membrane"/>
    <property type="evidence" value="ECO:0007669"/>
    <property type="project" value="UniProtKB-SubCell"/>
</dbReference>
<feature type="domain" description="SLBB" evidence="18">
    <location>
        <begin position="128"/>
        <end position="203"/>
    </location>
</feature>
<dbReference type="AlphaFoldDB" id="A0A7V3ZHH7"/>
<comment type="subcellular location">
    <subcellularLocation>
        <location evidence="1">Cell outer membrane</location>
        <topology evidence="1">Multi-pass membrane protein</topology>
    </subcellularLocation>
</comment>
<evidence type="ECO:0000256" key="5">
    <source>
        <dbReference type="ARBA" id="ARBA00022597"/>
    </source>
</evidence>